<keyword evidence="2" id="KW-0229">DNA integration</keyword>
<feature type="active site" description="O-(5'-phospho-DNA)-serine intermediate" evidence="5 6">
    <location>
        <position position="9"/>
    </location>
</feature>
<dbReference type="PROSITE" id="PS51736">
    <property type="entry name" value="RECOMBINASES_3"/>
    <property type="match status" value="1"/>
</dbReference>
<evidence type="ECO:0000256" key="6">
    <source>
        <dbReference type="PROSITE-ProRule" id="PRU10137"/>
    </source>
</evidence>
<dbReference type="EMBL" id="JABBVZ010000034">
    <property type="protein sequence ID" value="NMP22896.1"/>
    <property type="molecule type" value="Genomic_DNA"/>
</dbReference>
<dbReference type="FunFam" id="3.40.50.1390:FF:000001">
    <property type="entry name" value="DNA recombinase"/>
    <property type="match status" value="1"/>
</dbReference>
<dbReference type="CDD" id="cd00569">
    <property type="entry name" value="HTH_Hin_like"/>
    <property type="match status" value="1"/>
</dbReference>
<dbReference type="PROSITE" id="PS00397">
    <property type="entry name" value="RECOMBINASES_1"/>
    <property type="match status" value="1"/>
</dbReference>
<comment type="similarity">
    <text evidence="1">Belongs to the site-specific recombinase resolvase family.</text>
</comment>
<dbReference type="SMART" id="SM00857">
    <property type="entry name" value="Resolvase"/>
    <property type="match status" value="1"/>
</dbReference>
<keyword evidence="3" id="KW-0238">DNA-binding</keyword>
<dbReference type="GO" id="GO:0000150">
    <property type="term" value="F:DNA strand exchange activity"/>
    <property type="evidence" value="ECO:0007669"/>
    <property type="project" value="InterPro"/>
</dbReference>
<reference evidence="8 9" key="1">
    <citation type="submission" date="2020-04" db="EMBL/GenBank/DDBJ databases">
        <authorList>
            <person name="Zhang R."/>
            <person name="Schippers A."/>
        </authorList>
    </citation>
    <scope>NUCLEOTIDE SEQUENCE [LARGE SCALE GENOMIC DNA]</scope>
    <source>
        <strain evidence="8 9">DSM 109850</strain>
    </source>
</reference>
<evidence type="ECO:0000256" key="4">
    <source>
        <dbReference type="ARBA" id="ARBA00023172"/>
    </source>
</evidence>
<dbReference type="PANTHER" id="PTHR30461">
    <property type="entry name" value="DNA-INVERTASE FROM LAMBDOID PROPHAGE"/>
    <property type="match status" value="1"/>
</dbReference>
<evidence type="ECO:0000256" key="5">
    <source>
        <dbReference type="PIRSR" id="PIRSR606118-50"/>
    </source>
</evidence>
<accession>A0A7Y0L408</accession>
<dbReference type="InterPro" id="IPR050639">
    <property type="entry name" value="SSR_resolvase"/>
</dbReference>
<protein>
    <submittedName>
        <fullName evidence="8">Recombinase family protein</fullName>
    </submittedName>
</protein>
<sequence length="184" mass="20099">MFIGYARVSTGDQTLALQEDALRHAGCEKVFRDVMSGSLADRPGLTEALEYARQGDVLVVWRLDRLGRSLAHLIEVVGQLQDQGVGFHSLQEAMDTTTAGGQLIFHIFGALAEFERALIRERTNAGLASARARGRVGGRPRRLTPEQVHMARQLMTAGESSVAEIAEALRVSRATLYRGLQGRA</sequence>
<dbReference type="InterPro" id="IPR009057">
    <property type="entry name" value="Homeodomain-like_sf"/>
</dbReference>
<dbReference type="Gene3D" id="3.40.50.1390">
    <property type="entry name" value="Resolvase, N-terminal catalytic domain"/>
    <property type="match status" value="1"/>
</dbReference>
<dbReference type="GO" id="GO:0015074">
    <property type="term" value="P:DNA integration"/>
    <property type="evidence" value="ECO:0007669"/>
    <property type="project" value="UniProtKB-KW"/>
</dbReference>
<dbReference type="PROSITE" id="PS00398">
    <property type="entry name" value="RECOMBINASES_2"/>
    <property type="match status" value="1"/>
</dbReference>
<dbReference type="Pfam" id="PF00239">
    <property type="entry name" value="Resolvase"/>
    <property type="match status" value="1"/>
</dbReference>
<dbReference type="RefSeq" id="WP_169099656.1">
    <property type="nucleotide sequence ID" value="NZ_JABBVZ010000034.1"/>
</dbReference>
<dbReference type="InterPro" id="IPR036162">
    <property type="entry name" value="Resolvase-like_N_sf"/>
</dbReference>
<dbReference type="Proteomes" id="UP000533476">
    <property type="component" value="Unassembled WGS sequence"/>
</dbReference>
<gene>
    <name evidence="8" type="ORF">HIJ39_11105</name>
</gene>
<comment type="caution">
    <text evidence="8">The sequence shown here is derived from an EMBL/GenBank/DDBJ whole genome shotgun (WGS) entry which is preliminary data.</text>
</comment>
<dbReference type="SUPFAM" id="SSF46689">
    <property type="entry name" value="Homeodomain-like"/>
    <property type="match status" value="1"/>
</dbReference>
<dbReference type="InterPro" id="IPR006118">
    <property type="entry name" value="Recombinase_CS"/>
</dbReference>
<dbReference type="Pfam" id="PF02796">
    <property type="entry name" value="HTH_7"/>
    <property type="match status" value="1"/>
</dbReference>
<name>A0A7Y0L408_9FIRM</name>
<evidence type="ECO:0000256" key="1">
    <source>
        <dbReference type="ARBA" id="ARBA00009913"/>
    </source>
</evidence>
<keyword evidence="4" id="KW-0233">DNA recombination</keyword>
<dbReference type="PANTHER" id="PTHR30461:SF2">
    <property type="entry name" value="SERINE RECOMBINASE PINE-RELATED"/>
    <property type="match status" value="1"/>
</dbReference>
<evidence type="ECO:0000256" key="2">
    <source>
        <dbReference type="ARBA" id="ARBA00022908"/>
    </source>
</evidence>
<feature type="domain" description="Resolvase/invertase-type recombinase catalytic" evidence="7">
    <location>
        <begin position="1"/>
        <end position="134"/>
    </location>
</feature>
<evidence type="ECO:0000259" key="7">
    <source>
        <dbReference type="PROSITE" id="PS51736"/>
    </source>
</evidence>
<evidence type="ECO:0000313" key="8">
    <source>
        <dbReference type="EMBL" id="NMP22896.1"/>
    </source>
</evidence>
<organism evidence="8 9">
    <name type="scientific">Sulfobacillus harzensis</name>
    <dbReference type="NCBI Taxonomy" id="2729629"/>
    <lineage>
        <taxon>Bacteria</taxon>
        <taxon>Bacillati</taxon>
        <taxon>Bacillota</taxon>
        <taxon>Clostridia</taxon>
        <taxon>Eubacteriales</taxon>
        <taxon>Clostridiales Family XVII. Incertae Sedis</taxon>
        <taxon>Sulfobacillus</taxon>
    </lineage>
</organism>
<evidence type="ECO:0000256" key="3">
    <source>
        <dbReference type="ARBA" id="ARBA00023125"/>
    </source>
</evidence>
<evidence type="ECO:0000313" key="9">
    <source>
        <dbReference type="Proteomes" id="UP000533476"/>
    </source>
</evidence>
<proteinExistence type="inferred from homology"/>
<dbReference type="InterPro" id="IPR006119">
    <property type="entry name" value="Resolv_N"/>
</dbReference>
<dbReference type="InterPro" id="IPR006120">
    <property type="entry name" value="Resolvase_HTH_dom"/>
</dbReference>
<dbReference type="AlphaFoldDB" id="A0A7Y0L408"/>
<dbReference type="Gene3D" id="1.10.10.60">
    <property type="entry name" value="Homeodomain-like"/>
    <property type="match status" value="1"/>
</dbReference>
<keyword evidence="9" id="KW-1185">Reference proteome</keyword>
<dbReference type="SUPFAM" id="SSF53041">
    <property type="entry name" value="Resolvase-like"/>
    <property type="match status" value="1"/>
</dbReference>
<dbReference type="GO" id="GO:0003677">
    <property type="term" value="F:DNA binding"/>
    <property type="evidence" value="ECO:0007669"/>
    <property type="project" value="UniProtKB-KW"/>
</dbReference>
<dbReference type="CDD" id="cd03768">
    <property type="entry name" value="SR_ResInv"/>
    <property type="match status" value="1"/>
</dbReference>